<name>A0A7I8WPC5_BURXY</name>
<dbReference type="GO" id="GO:0008195">
    <property type="term" value="F:phosphatidate phosphatase activity"/>
    <property type="evidence" value="ECO:0007669"/>
    <property type="project" value="TreeGrafter"/>
</dbReference>
<dbReference type="Pfam" id="PF01569">
    <property type="entry name" value="PAP2"/>
    <property type="match status" value="1"/>
</dbReference>
<accession>A0A7I8WPC5</accession>
<feature type="transmembrane region" description="Helical" evidence="6">
    <location>
        <begin position="272"/>
        <end position="291"/>
    </location>
</feature>
<dbReference type="GO" id="GO:0046839">
    <property type="term" value="P:phospholipid dephosphorylation"/>
    <property type="evidence" value="ECO:0007669"/>
    <property type="project" value="TreeGrafter"/>
</dbReference>
<comment type="similarity">
    <text evidence="2">Belongs to the PA-phosphatase related phosphoesterase family.</text>
</comment>
<dbReference type="GO" id="GO:0006644">
    <property type="term" value="P:phospholipid metabolic process"/>
    <property type="evidence" value="ECO:0007669"/>
    <property type="project" value="InterPro"/>
</dbReference>
<keyword evidence="5 6" id="KW-0472">Membrane</keyword>
<organism evidence="8 9">
    <name type="scientific">Bursaphelenchus xylophilus</name>
    <name type="common">Pinewood nematode worm</name>
    <name type="synonym">Aphelenchoides xylophilus</name>
    <dbReference type="NCBI Taxonomy" id="6326"/>
    <lineage>
        <taxon>Eukaryota</taxon>
        <taxon>Metazoa</taxon>
        <taxon>Ecdysozoa</taxon>
        <taxon>Nematoda</taxon>
        <taxon>Chromadorea</taxon>
        <taxon>Rhabditida</taxon>
        <taxon>Tylenchina</taxon>
        <taxon>Tylenchomorpha</taxon>
        <taxon>Aphelenchoidea</taxon>
        <taxon>Aphelenchoididae</taxon>
        <taxon>Bursaphelenchus</taxon>
    </lineage>
</organism>
<evidence type="ECO:0000256" key="6">
    <source>
        <dbReference type="SAM" id="Phobius"/>
    </source>
</evidence>
<dbReference type="OrthoDB" id="8907274at2759"/>
<dbReference type="GO" id="GO:0007165">
    <property type="term" value="P:signal transduction"/>
    <property type="evidence" value="ECO:0007669"/>
    <property type="project" value="TreeGrafter"/>
</dbReference>
<feature type="transmembrane region" description="Helical" evidence="6">
    <location>
        <begin position="41"/>
        <end position="58"/>
    </location>
</feature>
<dbReference type="CDD" id="cd03384">
    <property type="entry name" value="PAP2_wunen"/>
    <property type="match status" value="1"/>
</dbReference>
<evidence type="ECO:0000256" key="1">
    <source>
        <dbReference type="ARBA" id="ARBA00004141"/>
    </source>
</evidence>
<dbReference type="PANTHER" id="PTHR10165:SF103">
    <property type="entry name" value="PHOSPHOLIPID PHOSPHATASE HOMOLOG 1.2 HOMOLOG"/>
    <property type="match status" value="1"/>
</dbReference>
<evidence type="ECO:0000256" key="3">
    <source>
        <dbReference type="ARBA" id="ARBA00022692"/>
    </source>
</evidence>
<dbReference type="PANTHER" id="PTHR10165">
    <property type="entry name" value="LIPID PHOSPHATE PHOSPHATASE"/>
    <property type="match status" value="1"/>
</dbReference>
<feature type="transmembrane region" description="Helical" evidence="6">
    <location>
        <begin position="241"/>
        <end position="260"/>
    </location>
</feature>
<dbReference type="SUPFAM" id="SSF48317">
    <property type="entry name" value="Acid phosphatase/Vanadium-dependent haloperoxidase"/>
    <property type="match status" value="1"/>
</dbReference>
<dbReference type="InterPro" id="IPR036938">
    <property type="entry name" value="PAP2/HPO_sf"/>
</dbReference>
<feature type="transmembrane region" description="Helical" evidence="6">
    <location>
        <begin position="93"/>
        <end position="113"/>
    </location>
</feature>
<comment type="subcellular location">
    <subcellularLocation>
        <location evidence="1">Membrane</location>
        <topology evidence="1">Multi-pass membrane protein</topology>
    </subcellularLocation>
</comment>
<dbReference type="SMART" id="SM00014">
    <property type="entry name" value="acidPPc"/>
    <property type="match status" value="1"/>
</dbReference>
<dbReference type="AlphaFoldDB" id="A0A7I8WPC5"/>
<proteinExistence type="inferred from homology"/>
<evidence type="ECO:0000256" key="5">
    <source>
        <dbReference type="ARBA" id="ARBA00023136"/>
    </source>
</evidence>
<dbReference type="EMBL" id="CAJFCV020000002">
    <property type="protein sequence ID" value="CAG9094512.1"/>
    <property type="molecule type" value="Genomic_DNA"/>
</dbReference>
<feature type="transmembrane region" description="Helical" evidence="6">
    <location>
        <begin position="134"/>
        <end position="158"/>
    </location>
</feature>
<dbReference type="EMBL" id="CAJFDI010000002">
    <property type="protein sequence ID" value="CAD5214253.1"/>
    <property type="molecule type" value="Genomic_DNA"/>
</dbReference>
<evidence type="ECO:0000256" key="4">
    <source>
        <dbReference type="ARBA" id="ARBA00022989"/>
    </source>
</evidence>
<keyword evidence="3 6" id="KW-0812">Transmembrane</keyword>
<keyword evidence="9" id="KW-1185">Reference proteome</keyword>
<keyword evidence="4 6" id="KW-1133">Transmembrane helix</keyword>
<dbReference type="Proteomes" id="UP000659654">
    <property type="component" value="Unassembled WGS sequence"/>
</dbReference>
<gene>
    <name evidence="8" type="ORF">BXYJ_LOCUS3437</name>
</gene>
<comment type="caution">
    <text evidence="8">The sequence shown here is derived from an EMBL/GenBank/DDBJ whole genome shotgun (WGS) entry which is preliminary data.</text>
</comment>
<evidence type="ECO:0000313" key="8">
    <source>
        <dbReference type="EMBL" id="CAD5214253.1"/>
    </source>
</evidence>
<evidence type="ECO:0000256" key="2">
    <source>
        <dbReference type="ARBA" id="ARBA00008816"/>
    </source>
</evidence>
<dbReference type="InterPro" id="IPR000326">
    <property type="entry name" value="PAP2/HPO"/>
</dbReference>
<dbReference type="GO" id="GO:0005886">
    <property type="term" value="C:plasma membrane"/>
    <property type="evidence" value="ECO:0007669"/>
    <property type="project" value="TreeGrafter"/>
</dbReference>
<reference evidence="8" key="1">
    <citation type="submission" date="2020-09" db="EMBL/GenBank/DDBJ databases">
        <authorList>
            <person name="Kikuchi T."/>
        </authorList>
    </citation>
    <scope>NUCLEOTIDE SEQUENCE</scope>
    <source>
        <strain evidence="8">Ka4C1</strain>
    </source>
</reference>
<protein>
    <submittedName>
        <fullName evidence="8">(pine wood nematode) hypothetical protein</fullName>
    </submittedName>
</protein>
<evidence type="ECO:0000313" key="9">
    <source>
        <dbReference type="Proteomes" id="UP000659654"/>
    </source>
</evidence>
<sequence>MEYSASFYIPICKMMNHDLDSNASTDSTAPNLDRKPRRLPILRVTFDVALLAIVYFVSKVVCETFGPVKFGFFCHDQRISFPYKESTVPLSMLIIYCVSIPLTFILAIEIILLGINPHERYSVYEYHRCRSARFLIRLAIFFGYYCAFELFILLITMYTKNSVGRLRPYFLSVCQPLYDVDECRIPGAYIANYTCTGGSRERINEARLSFFSGHSSLAFGTAVFTVLYLQHRLVGHIRSRIVVPLIQTLIISTALFVAFTRIFDFKHHWTDVSVGIAVGVFSMLLLCRFVAGFRYRAPREVEAELVALDLEAERKHGEKLNLNNSLRKPQQATSLASNRSFQWAEAYS</sequence>
<feature type="transmembrane region" description="Helical" evidence="6">
    <location>
        <begin position="208"/>
        <end position="229"/>
    </location>
</feature>
<dbReference type="Gene3D" id="1.20.144.10">
    <property type="entry name" value="Phosphatidic acid phosphatase type 2/haloperoxidase"/>
    <property type="match status" value="1"/>
</dbReference>
<evidence type="ECO:0000259" key="7">
    <source>
        <dbReference type="SMART" id="SM00014"/>
    </source>
</evidence>
<feature type="domain" description="Phosphatidic acid phosphatase type 2/haloperoxidase" evidence="7">
    <location>
        <begin position="142"/>
        <end position="287"/>
    </location>
</feature>
<dbReference type="Proteomes" id="UP000582659">
    <property type="component" value="Unassembled WGS sequence"/>
</dbReference>
<dbReference type="InterPro" id="IPR043216">
    <property type="entry name" value="PAP-like"/>
</dbReference>